<accession>A0A0F9CLU6</accession>
<feature type="transmembrane region" description="Helical" evidence="1">
    <location>
        <begin position="86"/>
        <end position="104"/>
    </location>
</feature>
<keyword evidence="1" id="KW-0472">Membrane</keyword>
<proteinExistence type="predicted"/>
<keyword evidence="1" id="KW-1133">Transmembrane helix</keyword>
<sequence length="134" mass="15437">MKDWMIVIRTHVHDFLDRMRIEHYIGFAVALLSQGAVIIYGLYVMSKFPALRVTLRSLQFQQAFAISVLSYDLVEFLYVLEPVWEIITGLAFMSGLAWATMKALKISIGKPPPTIQERIEEIEESMNEKVEDEV</sequence>
<dbReference type="AlphaFoldDB" id="A0A0F9CLU6"/>
<reference evidence="2" key="1">
    <citation type="journal article" date="2015" name="Nature">
        <title>Complex archaea that bridge the gap between prokaryotes and eukaryotes.</title>
        <authorList>
            <person name="Spang A."/>
            <person name="Saw J.H."/>
            <person name="Jorgensen S.L."/>
            <person name="Zaremba-Niedzwiedzka K."/>
            <person name="Martijn J."/>
            <person name="Lind A.E."/>
            <person name="van Eijk R."/>
            <person name="Schleper C."/>
            <person name="Guy L."/>
            <person name="Ettema T.J."/>
        </authorList>
    </citation>
    <scope>NUCLEOTIDE SEQUENCE</scope>
</reference>
<name>A0A0F9CLU6_9ZZZZ</name>
<organism evidence="2">
    <name type="scientific">marine sediment metagenome</name>
    <dbReference type="NCBI Taxonomy" id="412755"/>
    <lineage>
        <taxon>unclassified sequences</taxon>
        <taxon>metagenomes</taxon>
        <taxon>ecological metagenomes</taxon>
    </lineage>
</organism>
<dbReference type="EMBL" id="LAZR01032662">
    <property type="protein sequence ID" value="KKL50278.1"/>
    <property type="molecule type" value="Genomic_DNA"/>
</dbReference>
<keyword evidence="1" id="KW-0812">Transmembrane</keyword>
<feature type="transmembrane region" description="Helical" evidence="1">
    <location>
        <begin position="24"/>
        <end position="43"/>
    </location>
</feature>
<evidence type="ECO:0000313" key="2">
    <source>
        <dbReference type="EMBL" id="KKL50278.1"/>
    </source>
</evidence>
<protein>
    <submittedName>
        <fullName evidence="2">Uncharacterized protein</fullName>
    </submittedName>
</protein>
<gene>
    <name evidence="2" type="ORF">LCGC14_2307100</name>
</gene>
<comment type="caution">
    <text evidence="2">The sequence shown here is derived from an EMBL/GenBank/DDBJ whole genome shotgun (WGS) entry which is preliminary data.</text>
</comment>
<evidence type="ECO:0000256" key="1">
    <source>
        <dbReference type="SAM" id="Phobius"/>
    </source>
</evidence>